<keyword evidence="3 7" id="KW-0547">Nucleotide-binding</keyword>
<keyword evidence="9" id="KW-1185">Reference proteome</keyword>
<dbReference type="PROSITE" id="PS01036">
    <property type="entry name" value="HSP70_3"/>
    <property type="match status" value="1"/>
</dbReference>
<dbReference type="SUPFAM" id="SSF53067">
    <property type="entry name" value="Actin-like ATPase domain"/>
    <property type="match status" value="2"/>
</dbReference>
<dbReference type="STRING" id="1036181.SAMN05421756_102437"/>
<evidence type="ECO:0000256" key="4">
    <source>
        <dbReference type="ARBA" id="ARBA00022840"/>
    </source>
</evidence>
<organism evidence="8 9">
    <name type="scientific">Microlunatus flavus</name>
    <dbReference type="NCBI Taxonomy" id="1036181"/>
    <lineage>
        <taxon>Bacteria</taxon>
        <taxon>Bacillati</taxon>
        <taxon>Actinomycetota</taxon>
        <taxon>Actinomycetes</taxon>
        <taxon>Propionibacteriales</taxon>
        <taxon>Propionibacteriaceae</taxon>
        <taxon>Microlunatus</taxon>
    </lineage>
</organism>
<dbReference type="InterPro" id="IPR013126">
    <property type="entry name" value="Hsp_70_fam"/>
</dbReference>
<dbReference type="Pfam" id="PF00012">
    <property type="entry name" value="HSP70"/>
    <property type="match status" value="2"/>
</dbReference>
<dbReference type="AlphaFoldDB" id="A0A1H9D4U7"/>
<evidence type="ECO:0000256" key="6">
    <source>
        <dbReference type="ARBA" id="ARBA00023186"/>
    </source>
</evidence>
<dbReference type="Proteomes" id="UP000198504">
    <property type="component" value="Unassembled WGS sequence"/>
</dbReference>
<keyword evidence="4 7" id="KW-0067">ATP-binding</keyword>
<dbReference type="PROSITE" id="PS00329">
    <property type="entry name" value="HSP70_2"/>
    <property type="match status" value="1"/>
</dbReference>
<evidence type="ECO:0000313" key="9">
    <source>
        <dbReference type="Proteomes" id="UP000198504"/>
    </source>
</evidence>
<sequence>MANPVGIDLGTTFCAVATINASGQPEILRNSDGQSITPSVVLFDGGEAVVGQQAKLQRAAFPDDVVEFVKRQMGSDSWRFYPSVGDESYTPEGISAIILKRLAADAGQVLGSTVKDVVITVPAYFDDAQRKATRDAGEIAGLSVLSVINEPTAAAVSFGVEQDYNGTVLVYDLGGGTFDVTLLKARDGDFDILQTDGDRNLGGFDFDNAVIGWIKAEFAAQTGQTVEGAEQEAQLRDRAEQAKHRLSSSEQAPVFVSAGGRNAKLVLTRETFEGITENLLARTEMLVEDVVDGAGLSFSDIDKVLLVGGSTRMPMVVKMLTRLTGRAPDQSIHPDEAVAKGAAIVAALRGGGGGRPTPVTPAGHSLGISDVVSHGLGVVTIDATTGRDVNSLVVPPNSKIPTKRSEVFYTIAPNQTELLVQVTEGEDEDLRYVRILGSSRLKLQGHPEQGSPLRVVFACDIDGILHIEVVDLVDDKALGEFEIDRASNLDHDEIERMRDAVSNLDVQ</sequence>
<keyword evidence="6" id="KW-0143">Chaperone</keyword>
<keyword evidence="5" id="KW-0346">Stress response</keyword>
<dbReference type="InterPro" id="IPR018181">
    <property type="entry name" value="Heat_shock_70_CS"/>
</dbReference>
<dbReference type="Gene3D" id="3.90.640.10">
    <property type="entry name" value="Actin, Chain A, domain 4"/>
    <property type="match status" value="1"/>
</dbReference>
<comment type="similarity">
    <text evidence="1 7">Belongs to the heat shock protein 70 family.</text>
</comment>
<dbReference type="EMBL" id="FOFA01000002">
    <property type="protein sequence ID" value="SEQ08464.1"/>
    <property type="molecule type" value="Genomic_DNA"/>
</dbReference>
<reference evidence="9" key="1">
    <citation type="submission" date="2016-10" db="EMBL/GenBank/DDBJ databases">
        <authorList>
            <person name="Varghese N."/>
            <person name="Submissions S."/>
        </authorList>
    </citation>
    <scope>NUCLEOTIDE SEQUENCE [LARGE SCALE GENOMIC DNA]</scope>
    <source>
        <strain evidence="9">CGMCC 4.6856</strain>
    </source>
</reference>
<dbReference type="OrthoDB" id="9766019at2"/>
<dbReference type="SUPFAM" id="SSF100920">
    <property type="entry name" value="Heat shock protein 70kD (HSP70), peptide-binding domain"/>
    <property type="match status" value="1"/>
</dbReference>
<protein>
    <submittedName>
        <fullName evidence="8">Molecular chaperone DnaK</fullName>
    </submittedName>
</protein>
<dbReference type="FunFam" id="3.90.640.10:FF:000003">
    <property type="entry name" value="Molecular chaperone DnaK"/>
    <property type="match status" value="1"/>
</dbReference>
<name>A0A1H9D4U7_9ACTN</name>
<evidence type="ECO:0000256" key="1">
    <source>
        <dbReference type="ARBA" id="ARBA00007381"/>
    </source>
</evidence>
<evidence type="ECO:0000313" key="8">
    <source>
        <dbReference type="EMBL" id="SEQ08464.1"/>
    </source>
</evidence>
<dbReference type="RefSeq" id="WP_091178301.1">
    <property type="nucleotide sequence ID" value="NZ_FOFA01000002.1"/>
</dbReference>
<dbReference type="PRINTS" id="PR00301">
    <property type="entry name" value="HEATSHOCK70"/>
</dbReference>
<dbReference type="PROSITE" id="PS00297">
    <property type="entry name" value="HSP70_1"/>
    <property type="match status" value="1"/>
</dbReference>
<dbReference type="Gene3D" id="3.30.420.40">
    <property type="match status" value="2"/>
</dbReference>
<dbReference type="GO" id="GO:0005524">
    <property type="term" value="F:ATP binding"/>
    <property type="evidence" value="ECO:0007669"/>
    <property type="project" value="UniProtKB-KW"/>
</dbReference>
<accession>A0A1H9D4U7</accession>
<proteinExistence type="inferred from homology"/>
<dbReference type="InterPro" id="IPR029047">
    <property type="entry name" value="HSP70_peptide-bd_sf"/>
</dbReference>
<dbReference type="GO" id="GO:0140662">
    <property type="term" value="F:ATP-dependent protein folding chaperone"/>
    <property type="evidence" value="ECO:0007669"/>
    <property type="project" value="InterPro"/>
</dbReference>
<dbReference type="InterPro" id="IPR043129">
    <property type="entry name" value="ATPase_NBD"/>
</dbReference>
<evidence type="ECO:0000256" key="5">
    <source>
        <dbReference type="ARBA" id="ARBA00023016"/>
    </source>
</evidence>
<gene>
    <name evidence="8" type="ORF">SAMN05421756_102437</name>
</gene>
<keyword evidence="2" id="KW-0597">Phosphoprotein</keyword>
<dbReference type="FunFam" id="3.30.420.40:FF:000071">
    <property type="entry name" value="Molecular chaperone DnaK"/>
    <property type="match status" value="1"/>
</dbReference>
<evidence type="ECO:0000256" key="3">
    <source>
        <dbReference type="ARBA" id="ARBA00022741"/>
    </source>
</evidence>
<dbReference type="CDD" id="cd24029">
    <property type="entry name" value="ASKHA_NBD_HSP70_DnaK_HscA_HscC"/>
    <property type="match status" value="1"/>
</dbReference>
<evidence type="ECO:0000256" key="2">
    <source>
        <dbReference type="ARBA" id="ARBA00022553"/>
    </source>
</evidence>
<dbReference type="PANTHER" id="PTHR19375">
    <property type="entry name" value="HEAT SHOCK PROTEIN 70KDA"/>
    <property type="match status" value="1"/>
</dbReference>
<evidence type="ECO:0000256" key="7">
    <source>
        <dbReference type="RuleBase" id="RU003322"/>
    </source>
</evidence>
<dbReference type="Gene3D" id="2.60.34.10">
    <property type="entry name" value="Substrate Binding Domain Of DNAk, Chain A, domain 1"/>
    <property type="match status" value="1"/>
</dbReference>